<feature type="compositionally biased region" description="Acidic residues" evidence="6">
    <location>
        <begin position="1068"/>
        <end position="1081"/>
    </location>
</feature>
<dbReference type="InterPro" id="IPR011989">
    <property type="entry name" value="ARM-like"/>
</dbReference>
<evidence type="ECO:0000256" key="1">
    <source>
        <dbReference type="ARBA" id="ARBA00004123"/>
    </source>
</evidence>
<organism evidence="7 8">
    <name type="scientific">Saprolegnia diclina (strain VS20)</name>
    <dbReference type="NCBI Taxonomy" id="1156394"/>
    <lineage>
        <taxon>Eukaryota</taxon>
        <taxon>Sar</taxon>
        <taxon>Stramenopiles</taxon>
        <taxon>Oomycota</taxon>
        <taxon>Saprolegniomycetes</taxon>
        <taxon>Saprolegniales</taxon>
        <taxon>Saprolegniaceae</taxon>
        <taxon>Saprolegnia</taxon>
    </lineage>
</organism>
<feature type="compositionally biased region" description="Basic residues" evidence="6">
    <location>
        <begin position="1086"/>
        <end position="1095"/>
    </location>
</feature>
<accession>T0QP24</accession>
<dbReference type="RefSeq" id="XP_008610917.1">
    <property type="nucleotide sequence ID" value="XM_008612695.1"/>
</dbReference>
<dbReference type="GO" id="GO:0051301">
    <property type="term" value="P:cell division"/>
    <property type="evidence" value="ECO:0007669"/>
    <property type="project" value="UniProtKB-KW"/>
</dbReference>
<keyword evidence="3" id="KW-0498">Mitosis</keyword>
<dbReference type="OrthoDB" id="200660at2759"/>
<dbReference type="SUPFAM" id="SSF48371">
    <property type="entry name" value="ARM repeat"/>
    <property type="match status" value="1"/>
</dbReference>
<dbReference type="PANTHER" id="PTHR12663">
    <property type="entry name" value="ANDROGEN INDUCED INHIBITOR OF PROLIFERATION AS3 / PDS5-RELATED"/>
    <property type="match status" value="1"/>
</dbReference>
<evidence type="ECO:0000256" key="6">
    <source>
        <dbReference type="SAM" id="MobiDB-lite"/>
    </source>
</evidence>
<evidence type="ECO:0000313" key="7">
    <source>
        <dbReference type="EMBL" id="EQC35600.1"/>
    </source>
</evidence>
<dbReference type="GO" id="GO:0006281">
    <property type="term" value="P:DNA repair"/>
    <property type="evidence" value="ECO:0007669"/>
    <property type="project" value="TreeGrafter"/>
</dbReference>
<dbReference type="AlphaFoldDB" id="T0QP24"/>
<dbReference type="PANTHER" id="PTHR12663:SF0">
    <property type="entry name" value="PRECOCIOUS DISSOCIATION OF SISTERS 5, ISOFORM A"/>
    <property type="match status" value="1"/>
</dbReference>
<reference evidence="7 8" key="1">
    <citation type="submission" date="2012-04" db="EMBL/GenBank/DDBJ databases">
        <title>The Genome Sequence of Saprolegnia declina VS20.</title>
        <authorList>
            <consortium name="The Broad Institute Genome Sequencing Platform"/>
            <person name="Russ C."/>
            <person name="Nusbaum C."/>
            <person name="Tyler B."/>
            <person name="van West P."/>
            <person name="Dieguez-Uribeondo J."/>
            <person name="de Bruijn I."/>
            <person name="Tripathy S."/>
            <person name="Jiang R."/>
            <person name="Young S.K."/>
            <person name="Zeng Q."/>
            <person name="Gargeya S."/>
            <person name="Fitzgerald M."/>
            <person name="Haas B."/>
            <person name="Abouelleil A."/>
            <person name="Alvarado L."/>
            <person name="Arachchi H.M."/>
            <person name="Berlin A."/>
            <person name="Chapman S.B."/>
            <person name="Goldberg J."/>
            <person name="Griggs A."/>
            <person name="Gujja S."/>
            <person name="Hansen M."/>
            <person name="Howarth C."/>
            <person name="Imamovic A."/>
            <person name="Larimer J."/>
            <person name="McCowen C."/>
            <person name="Montmayeur A."/>
            <person name="Murphy C."/>
            <person name="Neiman D."/>
            <person name="Pearson M."/>
            <person name="Priest M."/>
            <person name="Roberts A."/>
            <person name="Saif S."/>
            <person name="Shea T."/>
            <person name="Sisk P."/>
            <person name="Sykes S."/>
            <person name="Wortman J."/>
            <person name="Nusbaum C."/>
            <person name="Birren B."/>
        </authorList>
    </citation>
    <scope>NUCLEOTIDE SEQUENCE [LARGE SCALE GENOMIC DNA]</scope>
    <source>
        <strain evidence="7 8">VS20</strain>
    </source>
</reference>
<dbReference type="GeneID" id="19947615"/>
<dbReference type="VEuPathDB" id="FungiDB:SDRG_06888"/>
<evidence type="ECO:0000256" key="3">
    <source>
        <dbReference type="ARBA" id="ARBA00022776"/>
    </source>
</evidence>
<evidence type="ECO:0000256" key="2">
    <source>
        <dbReference type="ARBA" id="ARBA00022618"/>
    </source>
</evidence>
<dbReference type="GO" id="GO:0000785">
    <property type="term" value="C:chromatin"/>
    <property type="evidence" value="ECO:0007669"/>
    <property type="project" value="TreeGrafter"/>
</dbReference>
<proteinExistence type="predicted"/>
<keyword evidence="8" id="KW-1185">Reference proteome</keyword>
<name>T0QP24_SAPDV</name>
<feature type="compositionally biased region" description="Acidic residues" evidence="6">
    <location>
        <begin position="1176"/>
        <end position="1193"/>
    </location>
</feature>
<dbReference type="InterPro" id="IPR016024">
    <property type="entry name" value="ARM-type_fold"/>
</dbReference>
<evidence type="ECO:0008006" key="9">
    <source>
        <dbReference type="Google" id="ProtNLM"/>
    </source>
</evidence>
<keyword evidence="4" id="KW-0539">Nucleus</keyword>
<dbReference type="InParanoid" id="T0QP24"/>
<dbReference type="Pfam" id="PF20168">
    <property type="entry name" value="PDS5"/>
    <property type="match status" value="2"/>
</dbReference>
<evidence type="ECO:0000256" key="5">
    <source>
        <dbReference type="ARBA" id="ARBA00023306"/>
    </source>
</evidence>
<sequence>MARPKQAPKGKGKSRQGDPAPAKAKAGRPKTSIAQKLTADLERLRGLGNGDLDADEAKTMARDLSAEERLTHADAHVRLLVASCAAELLRLTAPETPFASDQALYDVFGLVIRALKESTKDTDIAWFGLLETLASVKSCNLMVGLQPELQETSSSSDLVVDLFRGFFERLQDDHSPKVEANMITIMVSCLEEGDAVSPAILEALLEPLLEVSKPRTYHMAQQVIEKATDVLQTHLSLFFNSALVDVRGASEHSALKEHIHALIYEVHKVNPSLLLYVLPNVCLQLQVDDLDTRSNAIALMGRLFASSHADYGAQYLKNFRDFLDRFRDVKKDIRLQMVQVCAIIAQRKPDLVHLIEPEMMGRLQDAEWDVRRLAMNELCDLAAKSVTSVSAACLRQIGERMKDKKVVIRKEAMTGLAQIYSAHVANGLSTGANDVTAAATALSWVPDYVLKCFAYPQQELKLRVVQLLDDILLPKATSELHRMKGLVFLWKHLDSSAKEALKRIFLERVRSRDAIATFLDIKQLMRHKKNATATTPEVVHMMECLKELQPLLPETDGWASLTEKLALWKDMKLVKHLELLCAPTTSSTDLRKAREDVVKMLGSKTPLGEWMKNVCRKLAMLTINTTSLESLLSMLQPTDATSRDTKTVVDILLFVAEHAPFLFEAHLNTLEALLDDDTQSACVLDILIAYGKYRKTHATARAPDSALEGVLLAAAQESEGDEIVRKSARALVLLFPRAPAVKSWLVTLAKASTHEDTQLIALAILAKHVFVPTECKPLCALLLASTASSSHAKMKKKELHTLALQLRVLSHVTVYQFPDDDAKARSVLDLVAPLLTSAHASLRRVAAQTMLVLSRTPLLESQVRLPEWHALSYMVTDEDVGVREAILKTLTANLLRHAIPHPHKYTAMLALTVHETHPELKKTARTLLATAVMRLRKAFEARDQDDASNDEASSLMVPEYTLPFVLHLVLHPPSGCDKIFDAPSLLLDVLVSNVASEADNISFLLQMLHKMSMCHDATEPTANGLYKVVQQCTSTLRAKIKNQVNLKPYPGQIFLPKDLFQPGKAENDTDANDSDASNDDDDKAKPTKVHKKRTLPKATNAPKPKKAKPTPAKTKASEDDPPPRRMPSRRAKQTETNLADPDSDVDEYAAEAPASSIRAYFTPVRPKARATSHDSDTDDGEEETKDAASDGEEETKAAGNDDEEETKAAGSDDDDEDMTSFRPRRRR</sequence>
<protein>
    <recommendedName>
        <fullName evidence="9">Sister chromatid cohesion protein PDS5</fullName>
    </recommendedName>
</protein>
<dbReference type="STRING" id="1156394.T0QP24"/>
<keyword evidence="2" id="KW-0132">Cell division</keyword>
<dbReference type="EMBL" id="JH767150">
    <property type="protein sequence ID" value="EQC35600.1"/>
    <property type="molecule type" value="Genomic_DNA"/>
</dbReference>
<dbReference type="InterPro" id="IPR039776">
    <property type="entry name" value="Pds5"/>
</dbReference>
<feature type="compositionally biased region" description="Basic residues" evidence="6">
    <location>
        <begin position="1"/>
        <end position="14"/>
    </location>
</feature>
<keyword evidence="5" id="KW-0131">Cell cycle</keyword>
<dbReference type="Gene3D" id="1.25.10.10">
    <property type="entry name" value="Leucine-rich Repeat Variant"/>
    <property type="match status" value="1"/>
</dbReference>
<dbReference type="GO" id="GO:0005634">
    <property type="term" value="C:nucleus"/>
    <property type="evidence" value="ECO:0007669"/>
    <property type="project" value="UniProtKB-SubCell"/>
</dbReference>
<dbReference type="eggNOG" id="KOG1525">
    <property type="taxonomic scope" value="Eukaryota"/>
</dbReference>
<comment type="subcellular location">
    <subcellularLocation>
        <location evidence="1">Nucleus</location>
    </subcellularLocation>
</comment>
<evidence type="ECO:0000313" key="8">
    <source>
        <dbReference type="Proteomes" id="UP000030762"/>
    </source>
</evidence>
<feature type="region of interest" description="Disordered" evidence="6">
    <location>
        <begin position="1"/>
        <end position="32"/>
    </location>
</feature>
<gene>
    <name evidence="7" type="ORF">SDRG_06888</name>
</gene>
<feature type="region of interest" description="Disordered" evidence="6">
    <location>
        <begin position="1057"/>
        <end position="1227"/>
    </location>
</feature>
<dbReference type="Proteomes" id="UP000030762">
    <property type="component" value="Unassembled WGS sequence"/>
</dbReference>
<feature type="compositionally biased region" description="Acidic residues" evidence="6">
    <location>
        <begin position="1200"/>
        <end position="1218"/>
    </location>
</feature>
<dbReference type="CDD" id="cd19953">
    <property type="entry name" value="PDS5"/>
    <property type="match status" value="1"/>
</dbReference>
<dbReference type="OMA" id="YPPAYNM"/>
<dbReference type="GO" id="GO:0007064">
    <property type="term" value="P:mitotic sister chromatid cohesion"/>
    <property type="evidence" value="ECO:0007669"/>
    <property type="project" value="InterPro"/>
</dbReference>
<evidence type="ECO:0000256" key="4">
    <source>
        <dbReference type="ARBA" id="ARBA00023242"/>
    </source>
</evidence>